<gene>
    <name evidence="2" type="ORF">SAE02_61530</name>
</gene>
<comment type="caution">
    <text evidence="2">The sequence shown here is derived from an EMBL/GenBank/DDBJ whole genome shotgun (WGS) entry which is preliminary data.</text>
</comment>
<dbReference type="EMBL" id="BJYZ01000034">
    <property type="protein sequence ID" value="GEO42005.1"/>
    <property type="molecule type" value="Genomic_DNA"/>
</dbReference>
<dbReference type="AlphaFoldDB" id="A0A512DZY8"/>
<dbReference type="Proteomes" id="UP000321523">
    <property type="component" value="Unassembled WGS sequence"/>
</dbReference>
<evidence type="ECO:0000256" key="1">
    <source>
        <dbReference type="SAM" id="Phobius"/>
    </source>
</evidence>
<proteinExistence type="predicted"/>
<keyword evidence="1" id="KW-0812">Transmembrane</keyword>
<evidence type="ECO:0000313" key="3">
    <source>
        <dbReference type="Proteomes" id="UP000321523"/>
    </source>
</evidence>
<protein>
    <submittedName>
        <fullName evidence="2">Uncharacterized protein</fullName>
    </submittedName>
</protein>
<organism evidence="2 3">
    <name type="scientific">Skermanella aerolata</name>
    <dbReference type="NCBI Taxonomy" id="393310"/>
    <lineage>
        <taxon>Bacteria</taxon>
        <taxon>Pseudomonadati</taxon>
        <taxon>Pseudomonadota</taxon>
        <taxon>Alphaproteobacteria</taxon>
        <taxon>Rhodospirillales</taxon>
        <taxon>Azospirillaceae</taxon>
        <taxon>Skermanella</taxon>
    </lineage>
</organism>
<sequence length="89" mass="10195">MIRDLLRDIDGPMRHVVDFYGLQATGRSLFRIFYCGMFLDAVYDMGVGVIVTFLPPDTFRWTDRSRSNVVRLRRPSPDVRRSTGIALAA</sequence>
<dbReference type="RefSeq" id="WP_044434740.1">
    <property type="nucleotide sequence ID" value="NZ_BJYZ01000034.1"/>
</dbReference>
<evidence type="ECO:0000313" key="2">
    <source>
        <dbReference type="EMBL" id="GEO42005.1"/>
    </source>
</evidence>
<keyword evidence="1" id="KW-0472">Membrane</keyword>
<name>A0A512DZY8_9PROT</name>
<keyword evidence="1" id="KW-1133">Transmembrane helix</keyword>
<keyword evidence="3" id="KW-1185">Reference proteome</keyword>
<accession>A0A512DZY8</accession>
<feature type="transmembrane region" description="Helical" evidence="1">
    <location>
        <begin position="32"/>
        <end position="54"/>
    </location>
</feature>
<reference evidence="2 3" key="1">
    <citation type="submission" date="2019-07" db="EMBL/GenBank/DDBJ databases">
        <title>Whole genome shotgun sequence of Skermanella aerolata NBRC 106429.</title>
        <authorList>
            <person name="Hosoyama A."/>
            <person name="Uohara A."/>
            <person name="Ohji S."/>
            <person name="Ichikawa N."/>
        </authorList>
    </citation>
    <scope>NUCLEOTIDE SEQUENCE [LARGE SCALE GENOMIC DNA]</scope>
    <source>
        <strain evidence="2 3">NBRC 106429</strain>
    </source>
</reference>